<evidence type="ECO:0000256" key="1">
    <source>
        <dbReference type="ARBA" id="ARBA00006534"/>
    </source>
</evidence>
<keyword evidence="3" id="KW-0378">Hydrolase</keyword>
<comment type="similarity">
    <text evidence="1">Belongs to the peptidase S51 family.</text>
</comment>
<dbReference type="SUPFAM" id="SSF52317">
    <property type="entry name" value="Class I glutamine amidotransferase-like"/>
    <property type="match status" value="1"/>
</dbReference>
<dbReference type="Pfam" id="PF03575">
    <property type="entry name" value="Peptidase_S51"/>
    <property type="match status" value="1"/>
</dbReference>
<evidence type="ECO:0000313" key="5">
    <source>
        <dbReference type="EMBL" id="UQN15894.1"/>
    </source>
</evidence>
<dbReference type="Gene3D" id="3.40.50.880">
    <property type="match status" value="1"/>
</dbReference>
<name>A0ABY4MZT0_9MICO</name>
<protein>
    <submittedName>
        <fullName evidence="5">Type 1 glutamine amidotransferase-like domain-containing protein</fullName>
    </submittedName>
</protein>
<sequence>MLLSGGGDRKAVRRVVDRLCRELASKAGAVAPRLGVLASGDPVTREVVDAVAPPLGVDAVHLSETPQTGDLLTLAGVLVGDGDAAQQLMAFGETISDLRGLVHRGASYAGIGSGAAIAAEQALLGGSEVGSVPVAPATSETEREVEFAAGLGLIDLTVLPHAAASGRIGLGVATIEAGLTDRIVGLDDATTLSIRDGALELLGPGSMWELLRVDDGVLVRTSRASV</sequence>
<dbReference type="InterPro" id="IPR029062">
    <property type="entry name" value="Class_I_gatase-like"/>
</dbReference>
<keyword evidence="4" id="KW-0720">Serine protease</keyword>
<evidence type="ECO:0000256" key="3">
    <source>
        <dbReference type="ARBA" id="ARBA00022801"/>
    </source>
</evidence>
<gene>
    <name evidence="5" type="ORF">M3M28_05450</name>
</gene>
<keyword evidence="2" id="KW-0645">Protease</keyword>
<evidence type="ECO:0000256" key="2">
    <source>
        <dbReference type="ARBA" id="ARBA00022670"/>
    </source>
</evidence>
<organism evidence="5">
    <name type="scientific">Gulosibacter sediminis</name>
    <dbReference type="NCBI Taxonomy" id="1729695"/>
    <lineage>
        <taxon>Bacteria</taxon>
        <taxon>Bacillati</taxon>
        <taxon>Actinomycetota</taxon>
        <taxon>Actinomycetes</taxon>
        <taxon>Micrococcales</taxon>
        <taxon>Microbacteriaceae</taxon>
        <taxon>Gulosibacter</taxon>
    </lineage>
</organism>
<accession>A0ABY4MZT0</accession>
<dbReference type="InterPro" id="IPR005320">
    <property type="entry name" value="Peptidase_S51"/>
</dbReference>
<dbReference type="EMBL" id="CP097160">
    <property type="protein sequence ID" value="UQN15894.1"/>
    <property type="molecule type" value="Genomic_DNA"/>
</dbReference>
<evidence type="ECO:0000256" key="4">
    <source>
        <dbReference type="ARBA" id="ARBA00022825"/>
    </source>
</evidence>
<proteinExistence type="inferred from homology"/>
<reference evidence="5" key="1">
    <citation type="submission" date="2022-05" db="EMBL/GenBank/DDBJ databases">
        <title>Complete genome sequence of toluene-degrading Gulosibacter sediminis strain ACHW.36C.</title>
        <authorList>
            <person name="Wai A.C."/>
            <person name="Lai G.K."/>
            <person name="Griffin S.D."/>
            <person name="Leung F.C."/>
        </authorList>
    </citation>
    <scope>NUCLEOTIDE SEQUENCE [LARGE SCALE GENOMIC DNA]</scope>
    <source>
        <strain evidence="5">ACHW.36C</strain>
    </source>
</reference>